<dbReference type="PANTHER" id="PTHR48021">
    <property type="match status" value="1"/>
</dbReference>
<dbReference type="PANTHER" id="PTHR48021:SF46">
    <property type="entry name" value="MAJOR FACILITATOR SUPERFAMILY (MFS) PROFILE DOMAIN-CONTAINING PROTEIN"/>
    <property type="match status" value="1"/>
</dbReference>
<dbReference type="Pfam" id="PF00083">
    <property type="entry name" value="Sugar_tr"/>
    <property type="match status" value="1"/>
</dbReference>
<dbReference type="InterPro" id="IPR005829">
    <property type="entry name" value="Sugar_transporter_CS"/>
</dbReference>
<dbReference type="InterPro" id="IPR036259">
    <property type="entry name" value="MFS_trans_sf"/>
</dbReference>
<dbReference type="AlphaFoldDB" id="A0ABD2MXH7"/>
<comment type="subcellular location">
    <subcellularLocation>
        <location evidence="1">Membrane</location>
        <topology evidence="1">Multi-pass membrane protein</topology>
    </subcellularLocation>
</comment>
<gene>
    <name evidence="7" type="ORF">HHI36_021628</name>
</gene>
<dbReference type="InterPro" id="IPR050549">
    <property type="entry name" value="MFS_Trehalose_Transporter"/>
</dbReference>
<dbReference type="SUPFAM" id="SSF103473">
    <property type="entry name" value="MFS general substrate transporter"/>
    <property type="match status" value="1"/>
</dbReference>
<evidence type="ECO:0000313" key="7">
    <source>
        <dbReference type="EMBL" id="KAL3271131.1"/>
    </source>
</evidence>
<protein>
    <recommendedName>
        <fullName evidence="6">Major facilitator superfamily (MFS) profile domain-containing protein</fullName>
    </recommendedName>
</protein>
<feature type="transmembrane region" description="Helical" evidence="5">
    <location>
        <begin position="88"/>
        <end position="106"/>
    </location>
</feature>
<accession>A0ABD2MXH7</accession>
<keyword evidence="4 5" id="KW-0472">Membrane</keyword>
<dbReference type="PROSITE" id="PS50850">
    <property type="entry name" value="MFS"/>
    <property type="match status" value="1"/>
</dbReference>
<keyword evidence="8" id="KW-1185">Reference proteome</keyword>
<feature type="transmembrane region" description="Helical" evidence="5">
    <location>
        <begin position="18"/>
        <end position="38"/>
    </location>
</feature>
<proteinExistence type="predicted"/>
<keyword evidence="2 5" id="KW-0812">Transmembrane</keyword>
<evidence type="ECO:0000256" key="3">
    <source>
        <dbReference type="ARBA" id="ARBA00022989"/>
    </source>
</evidence>
<feature type="transmembrane region" description="Helical" evidence="5">
    <location>
        <begin position="148"/>
        <end position="170"/>
    </location>
</feature>
<evidence type="ECO:0000256" key="1">
    <source>
        <dbReference type="ARBA" id="ARBA00004141"/>
    </source>
</evidence>
<dbReference type="Proteomes" id="UP001516400">
    <property type="component" value="Unassembled WGS sequence"/>
</dbReference>
<dbReference type="InterPro" id="IPR005828">
    <property type="entry name" value="MFS_sugar_transport-like"/>
</dbReference>
<evidence type="ECO:0000256" key="2">
    <source>
        <dbReference type="ARBA" id="ARBA00022692"/>
    </source>
</evidence>
<feature type="transmembrane region" description="Helical" evidence="5">
    <location>
        <begin position="112"/>
        <end position="136"/>
    </location>
</feature>
<evidence type="ECO:0000313" key="8">
    <source>
        <dbReference type="Proteomes" id="UP001516400"/>
    </source>
</evidence>
<dbReference type="PROSITE" id="PS00217">
    <property type="entry name" value="SUGAR_TRANSPORT_2"/>
    <property type="match status" value="1"/>
</dbReference>
<comment type="caution">
    <text evidence="7">The sequence shown here is derived from an EMBL/GenBank/DDBJ whole genome shotgun (WGS) entry which is preliminary data.</text>
</comment>
<feature type="transmembrane region" description="Helical" evidence="5">
    <location>
        <begin position="58"/>
        <end position="81"/>
    </location>
</feature>
<name>A0ABD2MXH7_9CUCU</name>
<reference evidence="7 8" key="1">
    <citation type="journal article" date="2021" name="BMC Biol.">
        <title>Horizontally acquired antibacterial genes associated with adaptive radiation of ladybird beetles.</title>
        <authorList>
            <person name="Li H.S."/>
            <person name="Tang X.F."/>
            <person name="Huang Y.H."/>
            <person name="Xu Z.Y."/>
            <person name="Chen M.L."/>
            <person name="Du X.Y."/>
            <person name="Qiu B.Y."/>
            <person name="Chen P.T."/>
            <person name="Zhang W."/>
            <person name="Slipinski A."/>
            <person name="Escalona H.E."/>
            <person name="Waterhouse R.M."/>
            <person name="Zwick A."/>
            <person name="Pang H."/>
        </authorList>
    </citation>
    <scope>NUCLEOTIDE SEQUENCE [LARGE SCALE GENOMIC DNA]</scope>
    <source>
        <strain evidence="7">SYSU2018</strain>
    </source>
</reference>
<evidence type="ECO:0000256" key="4">
    <source>
        <dbReference type="ARBA" id="ARBA00023136"/>
    </source>
</evidence>
<keyword evidence="3 5" id="KW-1133">Transmembrane helix</keyword>
<sequence>MLLKFFNGKTDNGVRNEYLAVITGCFIYFSVGAHTGWTSPFIPKLQSDDYPFEVTNEAASYIAIAGPIGDIFGEIISTLIVDRIGRKATILMTGIPILTSNILIYFSYMSPILIYTARFLGGISMGSVMSISTMYIAEISRPAIRGKLGVFSAFSFIAGLITVNLLGNYLDMHQTALIFATVIVVFFVAYSGVPETPYYLIMKGKLEKAECSLHFLRRTKNVEKNYCNSPKMLKGN</sequence>
<organism evidence="7 8">
    <name type="scientific">Cryptolaemus montrouzieri</name>
    <dbReference type="NCBI Taxonomy" id="559131"/>
    <lineage>
        <taxon>Eukaryota</taxon>
        <taxon>Metazoa</taxon>
        <taxon>Ecdysozoa</taxon>
        <taxon>Arthropoda</taxon>
        <taxon>Hexapoda</taxon>
        <taxon>Insecta</taxon>
        <taxon>Pterygota</taxon>
        <taxon>Neoptera</taxon>
        <taxon>Endopterygota</taxon>
        <taxon>Coleoptera</taxon>
        <taxon>Polyphaga</taxon>
        <taxon>Cucujiformia</taxon>
        <taxon>Coccinelloidea</taxon>
        <taxon>Coccinellidae</taxon>
        <taxon>Scymninae</taxon>
        <taxon>Scymnini</taxon>
        <taxon>Cryptolaemus</taxon>
    </lineage>
</organism>
<dbReference type="Gene3D" id="1.20.1250.20">
    <property type="entry name" value="MFS general substrate transporter like domains"/>
    <property type="match status" value="1"/>
</dbReference>
<dbReference type="EMBL" id="JABFTP020000042">
    <property type="protein sequence ID" value="KAL3271131.1"/>
    <property type="molecule type" value="Genomic_DNA"/>
</dbReference>
<feature type="domain" description="Major facilitator superfamily (MFS) profile" evidence="6">
    <location>
        <begin position="20"/>
        <end position="236"/>
    </location>
</feature>
<dbReference type="GO" id="GO:0016020">
    <property type="term" value="C:membrane"/>
    <property type="evidence" value="ECO:0007669"/>
    <property type="project" value="UniProtKB-SubCell"/>
</dbReference>
<dbReference type="InterPro" id="IPR020846">
    <property type="entry name" value="MFS_dom"/>
</dbReference>
<evidence type="ECO:0000259" key="6">
    <source>
        <dbReference type="PROSITE" id="PS50850"/>
    </source>
</evidence>
<feature type="transmembrane region" description="Helical" evidence="5">
    <location>
        <begin position="176"/>
        <end position="193"/>
    </location>
</feature>
<evidence type="ECO:0000256" key="5">
    <source>
        <dbReference type="SAM" id="Phobius"/>
    </source>
</evidence>